<dbReference type="OrthoDB" id="10257471at2759"/>
<gene>
    <name evidence="2" type="ORF">PROFUN_15428</name>
</gene>
<reference evidence="2 3" key="1">
    <citation type="journal article" date="2018" name="Genome Biol. Evol.">
        <title>Multiple Roots of Fruiting Body Formation in Amoebozoa.</title>
        <authorList>
            <person name="Hillmann F."/>
            <person name="Forbes G."/>
            <person name="Novohradska S."/>
            <person name="Ferling I."/>
            <person name="Riege K."/>
            <person name="Groth M."/>
            <person name="Westermann M."/>
            <person name="Marz M."/>
            <person name="Spaller T."/>
            <person name="Winckler T."/>
            <person name="Schaap P."/>
            <person name="Glockner G."/>
        </authorList>
    </citation>
    <scope>NUCLEOTIDE SEQUENCE [LARGE SCALE GENOMIC DNA]</scope>
    <source>
        <strain evidence="2 3">Jena</strain>
    </source>
</reference>
<dbReference type="Pfam" id="PF12937">
    <property type="entry name" value="F-box-like"/>
    <property type="match status" value="1"/>
</dbReference>
<evidence type="ECO:0000313" key="3">
    <source>
        <dbReference type="Proteomes" id="UP000241769"/>
    </source>
</evidence>
<dbReference type="EMBL" id="MDYQ01000348">
    <property type="protein sequence ID" value="PRP76138.1"/>
    <property type="molecule type" value="Genomic_DNA"/>
</dbReference>
<keyword evidence="3" id="KW-1185">Reference proteome</keyword>
<dbReference type="InterPro" id="IPR001810">
    <property type="entry name" value="F-box_dom"/>
</dbReference>
<comment type="caution">
    <text evidence="2">The sequence shown here is derived from an EMBL/GenBank/DDBJ whole genome shotgun (WGS) entry which is preliminary data.</text>
</comment>
<dbReference type="Gene3D" id="1.20.1280.50">
    <property type="match status" value="1"/>
</dbReference>
<proteinExistence type="predicted"/>
<dbReference type="Proteomes" id="UP000241769">
    <property type="component" value="Unassembled WGS sequence"/>
</dbReference>
<sequence>MESLGMFEMLPTEVVTLVFTKLDVRSLCTVRRVCSHWDKIVGCQSLWKTLDFKPYMETRALEEVEYIRKELSDENLWKSEACGSIFKAKEHGKPAVPAATATTSNEWEEWKIEPLPQTPEGGNSDSSSKVFIKKRKANWEEDIVSKKLRGEDYLEHYKEWHLLRHIDFNGQWTACYGTHGDEDILVKHYGYTIDTLKLTGDIHIPAGKPTFRMCLSRDLASGEGEIHLAEANYEGPRWGEASLQLRSSDSFDILWPFQTAAHQFISHEFYWAVVTSACVWPYGRKPEDLPPSGLPRAG</sequence>
<dbReference type="AlphaFoldDB" id="A0A2P6MWR2"/>
<dbReference type="InParanoid" id="A0A2P6MWR2"/>
<dbReference type="SUPFAM" id="SSF81383">
    <property type="entry name" value="F-box domain"/>
    <property type="match status" value="1"/>
</dbReference>
<protein>
    <recommendedName>
        <fullName evidence="1">F-box domain-containing protein</fullName>
    </recommendedName>
</protein>
<dbReference type="SMART" id="SM00256">
    <property type="entry name" value="FBOX"/>
    <property type="match status" value="1"/>
</dbReference>
<accession>A0A2P6MWR2</accession>
<organism evidence="2 3">
    <name type="scientific">Planoprotostelium fungivorum</name>
    <dbReference type="NCBI Taxonomy" id="1890364"/>
    <lineage>
        <taxon>Eukaryota</taxon>
        <taxon>Amoebozoa</taxon>
        <taxon>Evosea</taxon>
        <taxon>Variosea</taxon>
        <taxon>Cavosteliida</taxon>
        <taxon>Cavosteliaceae</taxon>
        <taxon>Planoprotostelium</taxon>
    </lineage>
</organism>
<evidence type="ECO:0000259" key="1">
    <source>
        <dbReference type="PROSITE" id="PS50181"/>
    </source>
</evidence>
<dbReference type="InterPro" id="IPR036047">
    <property type="entry name" value="F-box-like_dom_sf"/>
</dbReference>
<feature type="domain" description="F-box" evidence="1">
    <location>
        <begin position="4"/>
        <end position="50"/>
    </location>
</feature>
<dbReference type="PROSITE" id="PS50181">
    <property type="entry name" value="FBOX"/>
    <property type="match status" value="1"/>
</dbReference>
<evidence type="ECO:0000313" key="2">
    <source>
        <dbReference type="EMBL" id="PRP76138.1"/>
    </source>
</evidence>
<name>A0A2P6MWR2_9EUKA</name>